<dbReference type="AlphaFoldDB" id="A0A086T4F5"/>
<dbReference type="Gene3D" id="3.30.559.10">
    <property type="entry name" value="Chloramphenicol acetyltransferase-like domain"/>
    <property type="match status" value="2"/>
</dbReference>
<dbReference type="STRING" id="857340.A0A086T4F5"/>
<dbReference type="PANTHER" id="PTHR31642:SF294">
    <property type="entry name" value="ACETYLTRANSFERASE MATC1"/>
    <property type="match status" value="1"/>
</dbReference>
<gene>
    <name evidence="1" type="ORF">ACRE_050150</name>
</gene>
<dbReference type="OrthoDB" id="21502at2759"/>
<dbReference type="PANTHER" id="PTHR31642">
    <property type="entry name" value="TRICHOTHECENE 3-O-ACETYLTRANSFERASE"/>
    <property type="match status" value="1"/>
</dbReference>
<organism evidence="1 2">
    <name type="scientific">Hapsidospora chrysogenum (strain ATCC 11550 / CBS 779.69 / DSM 880 / IAM 14645 / JCM 23072 / IMI 49137)</name>
    <name type="common">Acremonium chrysogenum</name>
    <dbReference type="NCBI Taxonomy" id="857340"/>
    <lineage>
        <taxon>Eukaryota</taxon>
        <taxon>Fungi</taxon>
        <taxon>Dikarya</taxon>
        <taxon>Ascomycota</taxon>
        <taxon>Pezizomycotina</taxon>
        <taxon>Sordariomycetes</taxon>
        <taxon>Hypocreomycetidae</taxon>
        <taxon>Hypocreales</taxon>
        <taxon>Bionectriaceae</taxon>
        <taxon>Hapsidospora</taxon>
    </lineage>
</organism>
<reference evidence="2" key="1">
    <citation type="journal article" date="2014" name="Genome Announc.">
        <title>Genome sequence and annotation of Acremonium chrysogenum, producer of the beta-lactam antibiotic cephalosporin C.</title>
        <authorList>
            <person name="Terfehr D."/>
            <person name="Dahlmann T.A."/>
            <person name="Specht T."/>
            <person name="Zadra I."/>
            <person name="Kuernsteiner H."/>
            <person name="Kueck U."/>
        </authorList>
    </citation>
    <scope>NUCLEOTIDE SEQUENCE [LARGE SCALE GENOMIC DNA]</scope>
    <source>
        <strain evidence="2">ATCC 11550 / CBS 779.69 / DSM 880 / IAM 14645 / JCM 23072 / IMI 49137</strain>
    </source>
</reference>
<dbReference type="EMBL" id="JPKY01000052">
    <property type="protein sequence ID" value="KFH44237.1"/>
    <property type="molecule type" value="Genomic_DNA"/>
</dbReference>
<proteinExistence type="predicted"/>
<keyword evidence="2" id="KW-1185">Reference proteome</keyword>
<comment type="caution">
    <text evidence="1">The sequence shown here is derived from an EMBL/GenBank/DDBJ whole genome shotgun (WGS) entry which is preliminary data.</text>
</comment>
<dbReference type="InterPro" id="IPR023213">
    <property type="entry name" value="CAT-like_dom_sf"/>
</dbReference>
<evidence type="ECO:0000313" key="2">
    <source>
        <dbReference type="Proteomes" id="UP000029964"/>
    </source>
</evidence>
<dbReference type="InterPro" id="IPR050317">
    <property type="entry name" value="Plant_Fungal_Acyltransferase"/>
</dbReference>
<accession>A0A086T4F5</accession>
<dbReference type="HOGENOM" id="CLU_043706_0_0_1"/>
<sequence>MEVIQIPLNDLIKPIPNIRTRTFFIVNDRLDTEVLRKALDDLIRNHWRKLAARVVRGAKNGQLEYHLPKAFADDYVLFKWSSEDTDRPIDKVVSSLKRPVATDGIAFLPPMRDVDSHFRPADWPFEQKDDPPNSPNLYVHVRTFTDSTVITISWLHVFGDQLGLANMVKAWLGVVEGKEPPPLVGHDEQVLPHAKEVSDYPEEKQRRKGRMRVKRPFENFFVILGFIPEFVFQPKEDDYTVFFPLSIIESLRERWSKELTKKYGADPGLSDADIITAILTKFSRMYDKSPRTISLSQTVNLRGRIPQLQAPTRDGFLHNALIYATARFRYDHSMPLGEIAYLNRKAVKESLEPDDIELGLAIAREMVRRGQVMHTCEPFEKSYSVTNWCGAWKGVDFGAAATKDSVAEGKESRNVEMLILGQSGELKTPHRFHSTVMCKADGGYWVDFSTSVQGMNAVREYVKKDPELTNL</sequence>
<dbReference type="GO" id="GO:0016747">
    <property type="term" value="F:acyltransferase activity, transferring groups other than amino-acyl groups"/>
    <property type="evidence" value="ECO:0007669"/>
    <property type="project" value="TreeGrafter"/>
</dbReference>
<name>A0A086T4F5_HAPC1</name>
<protein>
    <submittedName>
        <fullName evidence="1">Uncharacterized protein</fullName>
    </submittedName>
</protein>
<evidence type="ECO:0000313" key="1">
    <source>
        <dbReference type="EMBL" id="KFH44237.1"/>
    </source>
</evidence>
<dbReference type="Proteomes" id="UP000029964">
    <property type="component" value="Unassembled WGS sequence"/>
</dbReference>